<proteinExistence type="inferred from homology"/>
<dbReference type="EC" id="4.2.3.-" evidence="2"/>
<keyword evidence="2" id="KW-0460">Magnesium</keyword>
<comment type="cofactor">
    <cofactor evidence="2">
        <name>Mg(2+)</name>
        <dbReference type="ChEBI" id="CHEBI:18420"/>
    </cofactor>
</comment>
<dbReference type="Gene3D" id="1.10.600.10">
    <property type="entry name" value="Farnesyl Diphosphate Synthase"/>
    <property type="match status" value="1"/>
</dbReference>
<dbReference type="SUPFAM" id="SSF48576">
    <property type="entry name" value="Terpenoid synthases"/>
    <property type="match status" value="1"/>
</dbReference>
<dbReference type="GO" id="GO:0046872">
    <property type="term" value="F:metal ion binding"/>
    <property type="evidence" value="ECO:0007669"/>
    <property type="project" value="UniProtKB-KW"/>
</dbReference>
<dbReference type="Pfam" id="PF19086">
    <property type="entry name" value="Terpene_syn_C_2"/>
    <property type="match status" value="1"/>
</dbReference>
<dbReference type="EMBL" id="JAFLRJ010000340">
    <property type="protein sequence ID" value="MBO0515942.1"/>
    <property type="molecule type" value="Genomic_DNA"/>
</dbReference>
<organism evidence="3 4">
    <name type="scientific">Streptomyces beijiangensis</name>
    <dbReference type="NCBI Taxonomy" id="163361"/>
    <lineage>
        <taxon>Bacteria</taxon>
        <taxon>Bacillati</taxon>
        <taxon>Actinomycetota</taxon>
        <taxon>Actinomycetes</taxon>
        <taxon>Kitasatosporales</taxon>
        <taxon>Streptomycetaceae</taxon>
        <taxon>Streptomyces</taxon>
    </lineage>
</organism>
<dbReference type="SFLD" id="SFLDG01020">
    <property type="entry name" value="Terpene_Cyclase_Like_2"/>
    <property type="match status" value="1"/>
</dbReference>
<name>A0A939JKL3_9ACTN</name>
<protein>
    <recommendedName>
        <fullName evidence="2">Terpene synthase</fullName>
        <ecNumber evidence="2">4.2.3.-</ecNumber>
    </recommendedName>
</protein>
<dbReference type="Proteomes" id="UP000664167">
    <property type="component" value="Unassembled WGS sequence"/>
</dbReference>
<sequence>MPFPSMGCNARMSEAAVAMWQWTDRFGLCPTPEIHEQVRQARPELWASLIYPAAELADLTLFCEWTVWSFVVDDMFDDGPQGRDPARCEEVIVRLIAVIDGKTAPAGPLEYALSDLWQRICSNRSAGWTKVFRRDTSGWLWTYYTEAADRASGHVPEVEDFMHHRRDAIAMRGFLDLYEIPARIDLPEAVRNLSGFIALRNAATDHIALYNDICSTQKEQEVGYYHNSVCLIQHHRGCSLQEAFEVANDMLAVYIERIQKAERQLTSQLKSIGAGSNVLANVDQCVHDYRMLVRGDFDYHLRAERYQTSRHDALPSHSRA</sequence>
<reference evidence="3" key="1">
    <citation type="submission" date="2021-03" db="EMBL/GenBank/DDBJ databases">
        <title>Streptomyces poriferae sp. nov., a novel marine sponge-derived Actinobacteria species with anti-MRSA activity.</title>
        <authorList>
            <person name="Sandoval-Powers M."/>
            <person name="Kralova S."/>
            <person name="Nguyen G.-S."/>
            <person name="Fawwal D."/>
            <person name="Degnes K."/>
            <person name="Klinkenberg G."/>
            <person name="Sletta H."/>
            <person name="Wentzel A."/>
            <person name="Liles M.R."/>
        </authorList>
    </citation>
    <scope>NUCLEOTIDE SEQUENCE</scope>
    <source>
        <strain evidence="3">DSM 41794</strain>
    </source>
</reference>
<keyword evidence="2" id="KW-0479">Metal-binding</keyword>
<gene>
    <name evidence="3" type="ORF">J0695_29820</name>
</gene>
<accession>A0A939JKL3</accession>
<dbReference type="PANTHER" id="PTHR35201:SF4">
    <property type="entry name" value="BETA-PINACENE SYNTHASE-RELATED"/>
    <property type="match status" value="1"/>
</dbReference>
<evidence type="ECO:0000256" key="2">
    <source>
        <dbReference type="RuleBase" id="RU366034"/>
    </source>
</evidence>
<comment type="caution">
    <text evidence="3">The sequence shown here is derived from an EMBL/GenBank/DDBJ whole genome shotgun (WGS) entry which is preliminary data.</text>
</comment>
<keyword evidence="1 2" id="KW-0456">Lyase</keyword>
<dbReference type="InterPro" id="IPR034686">
    <property type="entry name" value="Terpene_cyclase-like_2"/>
</dbReference>
<evidence type="ECO:0000313" key="3">
    <source>
        <dbReference type="EMBL" id="MBO0515942.1"/>
    </source>
</evidence>
<dbReference type="InterPro" id="IPR008949">
    <property type="entry name" value="Isoprenoid_synthase_dom_sf"/>
</dbReference>
<evidence type="ECO:0000256" key="1">
    <source>
        <dbReference type="ARBA" id="ARBA00023239"/>
    </source>
</evidence>
<dbReference type="GO" id="GO:0010333">
    <property type="term" value="F:terpene synthase activity"/>
    <property type="evidence" value="ECO:0007669"/>
    <property type="project" value="InterPro"/>
</dbReference>
<evidence type="ECO:0000313" key="4">
    <source>
        <dbReference type="Proteomes" id="UP000664167"/>
    </source>
</evidence>
<keyword evidence="4" id="KW-1185">Reference proteome</keyword>
<dbReference type="AlphaFoldDB" id="A0A939JKL3"/>
<dbReference type="SFLD" id="SFLDS00005">
    <property type="entry name" value="Isoprenoid_Synthase_Type_I"/>
    <property type="match status" value="1"/>
</dbReference>
<dbReference type="PANTHER" id="PTHR35201">
    <property type="entry name" value="TERPENE SYNTHASE"/>
    <property type="match status" value="1"/>
</dbReference>
<comment type="similarity">
    <text evidence="2">Belongs to the terpene synthase family.</text>
</comment>